<dbReference type="PROSITE" id="PS51257">
    <property type="entry name" value="PROKAR_LIPOPROTEIN"/>
    <property type="match status" value="1"/>
</dbReference>
<dbReference type="KEGG" id="lacs:H4075_03990"/>
<evidence type="ECO:0000256" key="1">
    <source>
        <dbReference type="ARBA" id="ARBA00022729"/>
    </source>
</evidence>
<evidence type="ECO:0000313" key="6">
    <source>
        <dbReference type="Proteomes" id="UP000515344"/>
    </source>
</evidence>
<keyword evidence="1" id="KW-0732">Signal</keyword>
<dbReference type="EMBL" id="CP060007">
    <property type="protein sequence ID" value="QNA45370.1"/>
    <property type="molecule type" value="Genomic_DNA"/>
</dbReference>
<keyword evidence="2" id="KW-0472">Membrane</keyword>
<gene>
    <name evidence="5" type="primary">bamD</name>
    <name evidence="5" type="ORF">H4075_03990</name>
</gene>
<dbReference type="InterPro" id="IPR011990">
    <property type="entry name" value="TPR-like_helical_dom_sf"/>
</dbReference>
<keyword evidence="6" id="KW-1185">Reference proteome</keyword>
<organism evidence="5 6">
    <name type="scientific">Lacibacter sediminis</name>
    <dbReference type="NCBI Taxonomy" id="2760713"/>
    <lineage>
        <taxon>Bacteria</taxon>
        <taxon>Pseudomonadati</taxon>
        <taxon>Bacteroidota</taxon>
        <taxon>Chitinophagia</taxon>
        <taxon>Chitinophagales</taxon>
        <taxon>Chitinophagaceae</taxon>
        <taxon>Lacibacter</taxon>
    </lineage>
</organism>
<sequence>MNLIIRLVFFVVVIGSLAGCNKKTITNILKSKDVEYKLGMAEQYYANKKYSKAQILYEDLFPLLRNDPRFEDLYYKYAYCGFYQKDYLSAENLFKGFLEVFPKSQKAAEVDYMRAYCYYKQSPGVDLDQTATQKAIGSMQAHLNNYPESSKAEDAKKIIEECYAKLEEKEYKSAELYYNVGSHRAAAITFTNLLNSYPESKRADEYKLMIIKSYYQYAQMSIEEKQKERFQKVIEEYYDFVDRFPESKLLKDAEKYFNLSSNNLKPNKNEQTDTKS</sequence>
<dbReference type="AlphaFoldDB" id="A0A7G5XIR7"/>
<accession>A0A7G5XIR7</accession>
<dbReference type="NCBIfam" id="TIGR03302">
    <property type="entry name" value="OM_YfiO"/>
    <property type="match status" value="1"/>
</dbReference>
<dbReference type="Proteomes" id="UP000515344">
    <property type="component" value="Chromosome"/>
</dbReference>
<dbReference type="InterPro" id="IPR039565">
    <property type="entry name" value="BamD-like"/>
</dbReference>
<dbReference type="SUPFAM" id="SSF48452">
    <property type="entry name" value="TPR-like"/>
    <property type="match status" value="1"/>
</dbReference>
<proteinExistence type="predicted"/>
<dbReference type="InterPro" id="IPR017689">
    <property type="entry name" value="BamD"/>
</dbReference>
<reference evidence="6" key="1">
    <citation type="submission" date="2020-08" db="EMBL/GenBank/DDBJ databases">
        <title>Lacibacter sp. S13-6-6 genome sequencing.</title>
        <authorList>
            <person name="Jin L."/>
        </authorList>
    </citation>
    <scope>NUCLEOTIDE SEQUENCE [LARGE SCALE GENOMIC DNA]</scope>
    <source>
        <strain evidence="6">S13-6-6</strain>
    </source>
</reference>
<dbReference type="RefSeq" id="WP_182804359.1">
    <property type="nucleotide sequence ID" value="NZ_CP060007.1"/>
</dbReference>
<dbReference type="Pfam" id="PF13525">
    <property type="entry name" value="YfiO"/>
    <property type="match status" value="1"/>
</dbReference>
<dbReference type="Gene3D" id="1.25.40.10">
    <property type="entry name" value="Tetratricopeptide repeat domain"/>
    <property type="match status" value="1"/>
</dbReference>
<evidence type="ECO:0000256" key="3">
    <source>
        <dbReference type="ARBA" id="ARBA00023237"/>
    </source>
</evidence>
<evidence type="ECO:0000259" key="4">
    <source>
        <dbReference type="Pfam" id="PF13525"/>
    </source>
</evidence>
<evidence type="ECO:0000313" key="5">
    <source>
        <dbReference type="EMBL" id="QNA45370.1"/>
    </source>
</evidence>
<feature type="domain" description="Outer membrane lipoprotein BamD-like" evidence="4">
    <location>
        <begin position="41"/>
        <end position="226"/>
    </location>
</feature>
<name>A0A7G5XIR7_9BACT</name>
<keyword evidence="3" id="KW-0998">Cell outer membrane</keyword>
<evidence type="ECO:0000256" key="2">
    <source>
        <dbReference type="ARBA" id="ARBA00023136"/>
    </source>
</evidence>
<protein>
    <submittedName>
        <fullName evidence="5">Outer membrane protein assembly factor BamD</fullName>
    </submittedName>
</protein>